<accession>A0ABW3B2Q4</accession>
<reference evidence="2" key="1">
    <citation type="journal article" date="2019" name="Int. J. Syst. Evol. Microbiol.">
        <title>The Global Catalogue of Microorganisms (GCM) 10K type strain sequencing project: providing services to taxonomists for standard genome sequencing and annotation.</title>
        <authorList>
            <consortium name="The Broad Institute Genomics Platform"/>
            <consortium name="The Broad Institute Genome Sequencing Center for Infectious Disease"/>
            <person name="Wu L."/>
            <person name="Ma J."/>
        </authorList>
    </citation>
    <scope>NUCLEOTIDE SEQUENCE [LARGE SCALE GENOMIC DNA]</scope>
    <source>
        <strain evidence="2">CCUG 61948</strain>
    </source>
</reference>
<dbReference type="EMBL" id="JBHTHY010000004">
    <property type="protein sequence ID" value="MFD0797166.1"/>
    <property type="molecule type" value="Genomic_DNA"/>
</dbReference>
<dbReference type="RefSeq" id="WP_379933310.1">
    <property type="nucleotide sequence ID" value="NZ_JBHTHY010000004.1"/>
</dbReference>
<comment type="caution">
    <text evidence="1">The sequence shown here is derived from an EMBL/GenBank/DDBJ whole genome shotgun (WGS) entry which is preliminary data.</text>
</comment>
<evidence type="ECO:0000313" key="2">
    <source>
        <dbReference type="Proteomes" id="UP001597012"/>
    </source>
</evidence>
<gene>
    <name evidence="1" type="ORF">ACFQZJ_06830</name>
</gene>
<evidence type="ECO:0000313" key="1">
    <source>
        <dbReference type="EMBL" id="MFD0797166.1"/>
    </source>
</evidence>
<evidence type="ECO:0008006" key="3">
    <source>
        <dbReference type="Google" id="ProtNLM"/>
    </source>
</evidence>
<sequence length="222" mass="26158">MNYITHLNAAFHEFYGDDRLKTGHISLYLTLFFYWNLHHFQDGFFANRREIMKMAKIGSKSTYHRLIKDLSNWEYIQYVPTQNPRLNTVVQVSHLCTSNGTETGQAGTLMRRYCPKNVPLTLYTKHLKQLKHSARKPKNEMEVIVFFKSKKWPPEEALKFYNHYTSIGWKIGGKTQIEDWHATAANWMIKAKEILEKPKLKIVSKNTDFLITNEQKNYGQPL</sequence>
<name>A0ABW3B2Q4_9FLAO</name>
<proteinExistence type="predicted"/>
<keyword evidence="2" id="KW-1185">Reference proteome</keyword>
<dbReference type="Proteomes" id="UP001597012">
    <property type="component" value="Unassembled WGS sequence"/>
</dbReference>
<protein>
    <recommendedName>
        <fullName evidence="3">Transcriptional regulator</fullName>
    </recommendedName>
</protein>
<organism evidence="1 2">
    <name type="scientific">Maribacter chungangensis</name>
    <dbReference type="NCBI Taxonomy" id="1069117"/>
    <lineage>
        <taxon>Bacteria</taxon>
        <taxon>Pseudomonadati</taxon>
        <taxon>Bacteroidota</taxon>
        <taxon>Flavobacteriia</taxon>
        <taxon>Flavobacteriales</taxon>
        <taxon>Flavobacteriaceae</taxon>
        <taxon>Maribacter</taxon>
    </lineage>
</organism>